<dbReference type="SMART" id="SM00367">
    <property type="entry name" value="LRR_CC"/>
    <property type="match status" value="7"/>
</dbReference>
<dbReference type="AlphaFoldDB" id="A0AAD5TZ55"/>
<dbReference type="InterPro" id="IPR000595">
    <property type="entry name" value="cNMP-bd_dom"/>
</dbReference>
<feature type="domain" description="Cyclic nucleotide-binding" evidence="10">
    <location>
        <begin position="204"/>
        <end position="270"/>
    </location>
</feature>
<feature type="transmembrane region" description="Helical" evidence="9">
    <location>
        <begin position="1158"/>
        <end position="1184"/>
    </location>
</feature>
<evidence type="ECO:0000256" key="1">
    <source>
        <dbReference type="ARBA" id="ARBA00004141"/>
    </source>
</evidence>
<dbReference type="InterPro" id="IPR001810">
    <property type="entry name" value="F-box_dom"/>
</dbReference>
<keyword evidence="6 9" id="KW-0472">Membrane</keyword>
<evidence type="ECO:0000256" key="5">
    <source>
        <dbReference type="ARBA" id="ARBA00023065"/>
    </source>
</evidence>
<evidence type="ECO:0000256" key="9">
    <source>
        <dbReference type="SAM" id="Phobius"/>
    </source>
</evidence>
<organism evidence="12 13">
    <name type="scientific">Clydaea vesicula</name>
    <dbReference type="NCBI Taxonomy" id="447962"/>
    <lineage>
        <taxon>Eukaryota</taxon>
        <taxon>Fungi</taxon>
        <taxon>Fungi incertae sedis</taxon>
        <taxon>Chytridiomycota</taxon>
        <taxon>Chytridiomycota incertae sedis</taxon>
        <taxon>Chytridiomycetes</taxon>
        <taxon>Lobulomycetales</taxon>
        <taxon>Lobulomycetaceae</taxon>
        <taxon>Clydaea</taxon>
    </lineage>
</organism>
<dbReference type="Proteomes" id="UP001211065">
    <property type="component" value="Unassembled WGS sequence"/>
</dbReference>
<dbReference type="Gene3D" id="2.60.120.10">
    <property type="entry name" value="Jelly Rolls"/>
    <property type="match status" value="4"/>
</dbReference>
<comment type="caution">
    <text evidence="12">The sequence shown here is derived from an EMBL/GenBank/DDBJ whole genome shotgun (WGS) entry which is preliminary data.</text>
</comment>
<keyword evidence="5" id="KW-0406">Ion transport</keyword>
<dbReference type="Pfam" id="PF25372">
    <property type="entry name" value="DUF7885"/>
    <property type="match status" value="1"/>
</dbReference>
<gene>
    <name evidence="12" type="ORF">HK099_005684</name>
</gene>
<dbReference type="InterPro" id="IPR014710">
    <property type="entry name" value="RmlC-like_jellyroll"/>
</dbReference>
<dbReference type="SUPFAM" id="SSF52047">
    <property type="entry name" value="RNI-like"/>
    <property type="match status" value="1"/>
</dbReference>
<evidence type="ECO:0000259" key="10">
    <source>
        <dbReference type="PROSITE" id="PS50042"/>
    </source>
</evidence>
<dbReference type="PANTHER" id="PTHR45638:SF11">
    <property type="entry name" value="CYCLIC NUCLEOTIDE-GATED CATION CHANNEL SUBUNIT A"/>
    <property type="match status" value="1"/>
</dbReference>
<feature type="domain" description="Cyclic nucleotide-binding" evidence="10">
    <location>
        <begin position="509"/>
        <end position="627"/>
    </location>
</feature>
<evidence type="ECO:0000256" key="8">
    <source>
        <dbReference type="ARBA" id="ARBA00023303"/>
    </source>
</evidence>
<dbReference type="GO" id="GO:0044877">
    <property type="term" value="F:protein-containing complex binding"/>
    <property type="evidence" value="ECO:0007669"/>
    <property type="project" value="TreeGrafter"/>
</dbReference>
<evidence type="ECO:0000256" key="2">
    <source>
        <dbReference type="ARBA" id="ARBA00022448"/>
    </source>
</evidence>
<proteinExistence type="predicted"/>
<evidence type="ECO:0008006" key="14">
    <source>
        <dbReference type="Google" id="ProtNLM"/>
    </source>
</evidence>
<dbReference type="EMBL" id="JADGJW010000454">
    <property type="protein sequence ID" value="KAJ3216910.1"/>
    <property type="molecule type" value="Genomic_DNA"/>
</dbReference>
<dbReference type="Pfam" id="PF00027">
    <property type="entry name" value="cNMP_binding"/>
    <property type="match status" value="4"/>
</dbReference>
<evidence type="ECO:0000256" key="3">
    <source>
        <dbReference type="ARBA" id="ARBA00022692"/>
    </source>
</evidence>
<keyword evidence="13" id="KW-1185">Reference proteome</keyword>
<keyword evidence="4 9" id="KW-1133">Transmembrane helix</keyword>
<dbReference type="PANTHER" id="PTHR45638">
    <property type="entry name" value="CYCLIC NUCLEOTIDE-GATED CATION CHANNEL SUBUNIT A"/>
    <property type="match status" value="1"/>
</dbReference>
<reference evidence="12" key="1">
    <citation type="submission" date="2020-05" db="EMBL/GenBank/DDBJ databases">
        <title>Phylogenomic resolution of chytrid fungi.</title>
        <authorList>
            <person name="Stajich J.E."/>
            <person name="Amses K."/>
            <person name="Simmons R."/>
            <person name="Seto K."/>
            <person name="Myers J."/>
            <person name="Bonds A."/>
            <person name="Quandt C.A."/>
            <person name="Barry K."/>
            <person name="Liu P."/>
            <person name="Grigoriev I."/>
            <person name="Longcore J.E."/>
            <person name="James T.Y."/>
        </authorList>
    </citation>
    <scope>NUCLEOTIDE SEQUENCE</scope>
    <source>
        <strain evidence="12">JEL0476</strain>
    </source>
</reference>
<evidence type="ECO:0000313" key="13">
    <source>
        <dbReference type="Proteomes" id="UP001211065"/>
    </source>
</evidence>
<feature type="domain" description="Cyclic nucleotide-binding" evidence="10">
    <location>
        <begin position="352"/>
        <end position="462"/>
    </location>
</feature>
<dbReference type="PROSITE" id="PS50181">
    <property type="entry name" value="FBOX"/>
    <property type="match status" value="1"/>
</dbReference>
<dbReference type="InterPro" id="IPR018488">
    <property type="entry name" value="cNMP-bd_CS"/>
</dbReference>
<name>A0AAD5TZ55_9FUNG</name>
<keyword evidence="7" id="KW-1071">Ligand-gated ion channel</keyword>
<dbReference type="PROSITE" id="PS00889">
    <property type="entry name" value="CNMP_BINDING_2"/>
    <property type="match status" value="2"/>
</dbReference>
<sequence>MDPKLSSKYTSLDRNLRLKKLKSASSVGNLNHSDLKIDSPFFKTEQNLQLLSKFSLLKNSSITDLEFLIENSQLLYFEDGKSILKKGQVGRTMFLVLQGNVECSDSSVGTQQIISENSYFGEIGVLFSVPRTCDCIAKGKCTLLGITKGALKLIAPVFPELKEDLIFKSQQRFSFYVLNSNIRNINIKLDDSLQIVSDTKNTHLIREYEVGFLNILIIGKKTEKFKKGDILVAKGDCLEQIYFILNGKACIFFEDNKTVYQELKPGKFFGAFYFSNKALATVGVISDSIEVIKLTKKNIDYVLNLFPEMDVAIKTEAKRRYNNFTTNKFNESNLNDKMSLSTVRETLKNVPMFKSASTSFLDEMATKLQFLQFQKAETIVKMNSTGNCMYFLISGSAEFISEDKKTTFAVINAPSFFGEVSLLYGVKRTATVRAQSEGCSVLELSKSALITVLNSHPEIAKKVNEISKENHRLYQSRTTSLIQSRSKLGDQIEIYGLESTVERVKKVPMFSKCDLGFLRFVALSTSVRFAEIGDYIIKIGQLSTEMYFIVRGTVEVVSQDGNIVFDTIAEGGFFGEIGVITGAVRTASIRVSSNKCDLISLSRISLDKIFKCSYESYQKIVDEAQNRMQTICRRRNLSSGIKRDEKLNLLKIFKKFKRSKVLPTEKFDENLLRADTITNINGNEELRSSVTTIRNDTPTEEKVYFENTNAVKLFFKHIRKSSSAHSNSSVNTSVLKSFTFPPKSLPRLKVKRAGLFRLERECFEIIMRMLDLKDKINLLAVSKDFNELLKGENFWLELKFDKLSRRMTMNTLIKYCNKVSTDLEKLDLTGCYFINDSSVNSITDICPNLSSLNLSNCWNISDTSIKKIGLLKRLRELDISYCNKITGHAFETVVWAEISSLNISYLKNIRDEQLDRFLCTTTGLKSLFMRRCVNLTDFGLLSVVRYCKTLQDLDLKDCSQISGKCISTNLKSLNLTFCSKLSNISSKDIMLDGARLVELNLSFCTGLNEEEITNFLKNGSQNLKFLNLRGTRITDNFVYCFMQYNKGLKKLDLSQTNISWNAIQHCLSLNTNINIIFELGLGLLLLIVIKNLTLTSSNNDTNHWNIKKISNLSVRLKVFRFFWILMFILTIFIFSKFYSDFTLQVSTLTFNKQNKSEINTMLWDVGCLAISFESLLVIEYMNLITSLTKLTLRRFQETIPITTEFISEIKNSGYTFEHSTKKLNTSELDTVIENFRRYENLKGRRNSVPLASNFAHHI</sequence>
<evidence type="ECO:0000313" key="12">
    <source>
        <dbReference type="EMBL" id="KAJ3216910.1"/>
    </source>
</evidence>
<dbReference type="SMART" id="SM00100">
    <property type="entry name" value="cNMP"/>
    <property type="match status" value="4"/>
</dbReference>
<keyword evidence="8" id="KW-0407">Ion channel</keyword>
<dbReference type="InterPro" id="IPR018490">
    <property type="entry name" value="cNMP-bd_dom_sf"/>
</dbReference>
<dbReference type="Gene3D" id="3.80.10.10">
    <property type="entry name" value="Ribonuclease Inhibitor"/>
    <property type="match status" value="2"/>
</dbReference>
<dbReference type="SUPFAM" id="SSF51206">
    <property type="entry name" value="cAMP-binding domain-like"/>
    <property type="match status" value="4"/>
</dbReference>
<evidence type="ECO:0000259" key="11">
    <source>
        <dbReference type="PROSITE" id="PS50181"/>
    </source>
</evidence>
<feature type="transmembrane region" description="Helical" evidence="9">
    <location>
        <begin position="1118"/>
        <end position="1138"/>
    </location>
</feature>
<accession>A0AAD5TZ55</accession>
<comment type="subcellular location">
    <subcellularLocation>
        <location evidence="1">Membrane</location>
        <topology evidence="1">Multi-pass membrane protein</topology>
    </subcellularLocation>
</comment>
<dbReference type="CDD" id="cd00038">
    <property type="entry name" value="CAP_ED"/>
    <property type="match status" value="4"/>
</dbReference>
<feature type="domain" description="Cyclic nucleotide-binding" evidence="10">
    <location>
        <begin position="56"/>
        <end position="154"/>
    </location>
</feature>
<keyword evidence="2" id="KW-0813">Transport</keyword>
<feature type="domain" description="F-box" evidence="11">
    <location>
        <begin position="752"/>
        <end position="798"/>
    </location>
</feature>
<dbReference type="InterPro" id="IPR050866">
    <property type="entry name" value="CNG_cation_channel"/>
</dbReference>
<dbReference type="InterPro" id="IPR032675">
    <property type="entry name" value="LRR_dom_sf"/>
</dbReference>
<dbReference type="InterPro" id="IPR057207">
    <property type="entry name" value="FBXL15_LRR"/>
</dbReference>
<dbReference type="InterPro" id="IPR006553">
    <property type="entry name" value="Leu-rich_rpt_Cys-con_subtyp"/>
</dbReference>
<evidence type="ECO:0000256" key="4">
    <source>
        <dbReference type="ARBA" id="ARBA00022989"/>
    </source>
</evidence>
<dbReference type="PROSITE" id="PS50042">
    <property type="entry name" value="CNMP_BINDING_3"/>
    <property type="match status" value="4"/>
</dbReference>
<evidence type="ECO:0000256" key="6">
    <source>
        <dbReference type="ARBA" id="ARBA00023136"/>
    </source>
</evidence>
<evidence type="ECO:0000256" key="7">
    <source>
        <dbReference type="ARBA" id="ARBA00023286"/>
    </source>
</evidence>
<protein>
    <recommendedName>
        <fullName evidence="14">Cyclic nucleotide-binding domain-containing protein</fullName>
    </recommendedName>
</protein>
<dbReference type="GO" id="GO:0005221">
    <property type="term" value="F:intracellularly cyclic nucleotide-activated monoatomic cation channel activity"/>
    <property type="evidence" value="ECO:0007669"/>
    <property type="project" value="InterPro"/>
</dbReference>
<dbReference type="GO" id="GO:0016020">
    <property type="term" value="C:membrane"/>
    <property type="evidence" value="ECO:0007669"/>
    <property type="project" value="UniProtKB-SubCell"/>
</dbReference>
<keyword evidence="3 9" id="KW-0812">Transmembrane</keyword>
<feature type="transmembrane region" description="Helical" evidence="9">
    <location>
        <begin position="1075"/>
        <end position="1097"/>
    </location>
</feature>